<feature type="coiled-coil region" evidence="1">
    <location>
        <begin position="2147"/>
        <end position="2174"/>
    </location>
</feature>
<keyword evidence="7" id="KW-1185">Reference proteome</keyword>
<gene>
    <name evidence="6" type="ORF">ASPZODRAFT_169681</name>
</gene>
<name>A0A1L9S7J8_9EURO</name>
<accession>A0A1L9S7J8</accession>
<dbReference type="Pfam" id="PF18276">
    <property type="entry name" value="TcA_TcB_BD"/>
    <property type="match status" value="1"/>
</dbReference>
<feature type="domain" description="ABC toxin N-terminal" evidence="5">
    <location>
        <begin position="1049"/>
        <end position="1169"/>
    </location>
</feature>
<feature type="compositionally biased region" description="Acidic residues" evidence="2">
    <location>
        <begin position="164"/>
        <end position="199"/>
    </location>
</feature>
<dbReference type="STRING" id="1073090.A0A1L9S7J8"/>
<dbReference type="EMBL" id="KV878354">
    <property type="protein sequence ID" value="OJJ43114.1"/>
    <property type="molecule type" value="Genomic_DNA"/>
</dbReference>
<sequence length="2638" mass="289807">MAPSTELKALIDILHETKSLSAAHKRYLEETTIQLQPKNQQQEEVQSRLQAVVDLYELADHNVVLVQEALQDVRGSLTVAAVAMRNYSRISCPQGQAFKRSLFRREPTAALLGWLRHAKLKLPAGVQNLIVRVLLVALKNDGFNILTDSLDLLVWEVPNRDRGNDEEDSSDDDDDDDDDDDEDEDEEDSEDDHKEDEDEANQRLTMAQKTLATLRRLALVVEYPEDIQRLLDLGFESAAAIAACAVEQFILGCGDAILGSAEQIHALASLINARNERLWAQARGAVDEPIAALRTVNSLQTVDSLQTTQSLQATQSMPKLHPQRAAAGEVLVDMDNVACDDCCSLLSPAAYLVDLLRMLKNTWVDPAKGAQGGSVLDRLLLRRPDLQYLELSCANTKVEIPYIDLCNELMETLVAELEEGSQPMPRASSYNCHDGDTAAELVATPRNIHWGLYDDYVGQLVTPMASLPFNLHIEATRQLLIAVGSSQGELLSTLKSPHRAASKSATALERVAAADALGLSDWEFAAITKEALRPSELAGSEQPQPPSPVQCWGFPAETTMATLGEQLALIQEQLLPRAGITFIDLVAVLQVPWLHGKLLVQNPQTPGDFSKLGKLRLLDTQGQSPSEILCDRLGAFVRLSLRLGWSAAMLDQALEACHPGYSGQITGAMLVQLAAIRQLDTLGVQRRLPLPTLLAIWQGADGNDDDKEDDVKSHGLCKLLGVPEVSGARLQTFLGDSWPTALQAPSHTLDIFTRWNAVVATGSTAEQLLSLASSSPEEHLSDPQVLSVVTKLASDMLSQPANRLLPSPFLLEQLGRLNTDVEQRVLEILISSLATQVDSIRTILKQEGRQQQQQEPKNEQPATSVPAALLTAVGGFHREFVRGLVLIRQSSLSPALLARVQQSPALRLNPSCWSLDEVERAMRMATAPVELLLWAAETSSNTSSTVEDFEKHVAAALGVAPSYARALLDLNYPQSNLASRVALLGAASIAEPHRLARQVGWFRKCGWPEEKHLPVLFGLAEPQPRLSGTEAIVTALASRPGPLAAMHEALRERRRDALVQYLLQNKIVRGCNVHDADALFEYLLLDVQMGAAMRTNRMAQAIASVQLFVQRCLLGLEPEIAANSINVDRWAWMGQYRMWEANRKVFLYPENWADPTLRDNKTPAFAELERGMMQSELTEATVTSLIKTYIFQTHDTAQLLVQSYCWDRTAEKKAYVVHLFGRTRTAPFVYYYRRMDCRVGDKTAVPRWSPWERLALDIPTLTTDEHGRGLDEPGTYLIPTMMNQQLHLFIAHISSKTRPLADPSNNMSKDGKSVEPGKAPDDYWEIKLGMSILRGTQWSPVCISHDSLSVDRLAGVDEQPGLPSVSSFHFWEDRIRVTEMVMDEENPGMTKDVYSSRLAIKVGRWVLKTGQPIAVPVGSFELKGHEIVAVKPYTPEGVEVKYTETKQTVFGRFISEPGFASDFKAGQRPFITEKKETVVMADMPAGSIPDTALRIAKWTTSLVSNHGSTGLVTEVAQCDSDRVEVWMAVRMDNNKDNDKEPAVAPTAVRMDHIVSPALVQAASVYDDIAAIYQAALQKPNAVRPNVAANVYGGFNDAPYKETATPAAIYTWELGFHAILLLMERLLAVQKFDLALRVARLVFDPSMVQPQAQNQTTATAATTACWRFAPFQDKTVTEAGSLVALLNNTKPTSGVEDTMVETVLEWRKNPFNAHAVARSRPLVYMKRVAMKYVEILIAAGDHHFRQFTAESIALAIQRYVEAAHVFGPAPARIPKSRAAAVRSYAQLSKELDDLSNARIDMEVLLPFYPGAGSSGSMSTTTGGGTPTTIIGVTPTSYFCVGINPEVVKLRTMIDDRLSKIRHSLDIHGQLRTPPSAGVPIDPLEAGRRLAVWGPSGSTTTTAPPWGGDDDGPMPNYRFVHLLQKALELCQELKSSAASYLSIRDRQDADALALLSAAHEATVHTAMLELKQGQLTEAEKTLEILEESQRGPRLRLEYFAALTGDELATKKTAAAAAADFVPIEQQLVPLSKSVARSGRLELGHMNVLEATEIEHAVWAGSFNVMASGMDAIASGLAMLPALSTQMAPWGIGVNISAPPWGQHFTLGASNARWQAQSHNEESVQAARVNRLQQQLQERRLQANIAGLELQGIQRQVEQQRQRIAMAKKDLELQRTQIAHARAVVEHLQSKWTRKELYIWLDGQMRDHLYQTYLLALQMAGRAERALRFETGGVSSSSSTTTAVTGAWDAAAGGLMAGETLYRRLKQLECAYVEHKPAGLEIRKNVSLRQVNPLALLSLRENGTASFSLPEALFDLDYPGHYQRRIKSVTVSIPCVLGPYGSLNCTLTLTSHCYRIDPSVDSGYKSSGEQDARFHVDKIPISAIAVSHGQNDSGVAMLDFHGERYMPMEGAGAISTWTIALPKKYRQFDYRSISDVVLQIQYTARDGGSALAEAATTALTTYLEGAAKISEAAGLFALLDLPNDFSMAWHAFKKQPSQAVLPRTLPLGNLPNFVPFYARQSNGSVTIDEIYVLLDQKAGGAGDSISSLKLSANGHELRLLDDTTDVRDVKLPGMKCFHSKGLTVPLLSSGLSLTFDVKKDPGALTTDELDEKRAKDVTGLIDGLTRGFILFRYKLSSGSSW</sequence>
<protein>
    <submittedName>
        <fullName evidence="6">Uncharacterized protein</fullName>
    </submittedName>
</protein>
<dbReference type="Pfam" id="PF18413">
    <property type="entry name" value="Neuraminidase"/>
    <property type="match status" value="1"/>
</dbReference>
<dbReference type="Pfam" id="PF20220">
    <property type="entry name" value="ABC_toxin_N"/>
    <property type="match status" value="1"/>
</dbReference>
<proteinExistence type="predicted"/>
<dbReference type="InterPro" id="IPR046839">
    <property type="entry name" value="ABC_toxin_N"/>
</dbReference>
<feature type="domain" description="Tc toxin complex TcA C-terminal TcB-binding" evidence="3">
    <location>
        <begin position="2152"/>
        <end position="2441"/>
    </location>
</feature>
<evidence type="ECO:0000313" key="7">
    <source>
        <dbReference type="Proteomes" id="UP000184188"/>
    </source>
</evidence>
<dbReference type="RefSeq" id="XP_022577624.1">
    <property type="nucleotide sequence ID" value="XM_022726904.1"/>
</dbReference>
<keyword evidence="1" id="KW-0175">Coiled coil</keyword>
<dbReference type="VEuPathDB" id="FungiDB:ASPZODRAFT_169681"/>
<feature type="domain" description="Neuraminidase-like" evidence="4">
    <location>
        <begin position="1200"/>
        <end position="1350"/>
    </location>
</feature>
<dbReference type="OrthoDB" id="4469896at2759"/>
<evidence type="ECO:0000256" key="1">
    <source>
        <dbReference type="SAM" id="Coils"/>
    </source>
</evidence>
<organism evidence="6 7">
    <name type="scientific">Penicilliopsis zonata CBS 506.65</name>
    <dbReference type="NCBI Taxonomy" id="1073090"/>
    <lineage>
        <taxon>Eukaryota</taxon>
        <taxon>Fungi</taxon>
        <taxon>Dikarya</taxon>
        <taxon>Ascomycota</taxon>
        <taxon>Pezizomycotina</taxon>
        <taxon>Eurotiomycetes</taxon>
        <taxon>Eurotiomycetidae</taxon>
        <taxon>Eurotiales</taxon>
        <taxon>Aspergillaceae</taxon>
        <taxon>Penicilliopsis</taxon>
    </lineage>
</organism>
<dbReference type="GeneID" id="34613368"/>
<evidence type="ECO:0000259" key="4">
    <source>
        <dbReference type="Pfam" id="PF18413"/>
    </source>
</evidence>
<evidence type="ECO:0000259" key="5">
    <source>
        <dbReference type="Pfam" id="PF20220"/>
    </source>
</evidence>
<evidence type="ECO:0000256" key="2">
    <source>
        <dbReference type="SAM" id="MobiDB-lite"/>
    </source>
</evidence>
<evidence type="ECO:0000313" key="6">
    <source>
        <dbReference type="EMBL" id="OJJ43114.1"/>
    </source>
</evidence>
<feature type="coiled-coil region" evidence="1">
    <location>
        <begin position="1776"/>
        <end position="1803"/>
    </location>
</feature>
<dbReference type="InterPro" id="IPR040840">
    <property type="entry name" value="TcA_TcB_BD"/>
</dbReference>
<reference evidence="7" key="1">
    <citation type="journal article" date="2017" name="Genome Biol.">
        <title>Comparative genomics reveals high biological diversity and specific adaptations in the industrially and medically important fungal genus Aspergillus.</title>
        <authorList>
            <person name="de Vries R.P."/>
            <person name="Riley R."/>
            <person name="Wiebenga A."/>
            <person name="Aguilar-Osorio G."/>
            <person name="Amillis S."/>
            <person name="Uchima C.A."/>
            <person name="Anderluh G."/>
            <person name="Asadollahi M."/>
            <person name="Askin M."/>
            <person name="Barry K."/>
            <person name="Battaglia E."/>
            <person name="Bayram O."/>
            <person name="Benocci T."/>
            <person name="Braus-Stromeyer S.A."/>
            <person name="Caldana C."/>
            <person name="Canovas D."/>
            <person name="Cerqueira G.C."/>
            <person name="Chen F."/>
            <person name="Chen W."/>
            <person name="Choi C."/>
            <person name="Clum A."/>
            <person name="Dos Santos R.A."/>
            <person name="Damasio A.R."/>
            <person name="Diallinas G."/>
            <person name="Emri T."/>
            <person name="Fekete E."/>
            <person name="Flipphi M."/>
            <person name="Freyberg S."/>
            <person name="Gallo A."/>
            <person name="Gournas C."/>
            <person name="Habgood R."/>
            <person name="Hainaut M."/>
            <person name="Harispe M.L."/>
            <person name="Henrissat B."/>
            <person name="Hilden K.S."/>
            <person name="Hope R."/>
            <person name="Hossain A."/>
            <person name="Karabika E."/>
            <person name="Karaffa L."/>
            <person name="Karanyi Z."/>
            <person name="Krasevec N."/>
            <person name="Kuo A."/>
            <person name="Kusch H."/>
            <person name="LaButti K."/>
            <person name="Lagendijk E.L."/>
            <person name="Lapidus A."/>
            <person name="Levasseur A."/>
            <person name="Lindquist E."/>
            <person name="Lipzen A."/>
            <person name="Logrieco A.F."/>
            <person name="MacCabe A."/>
            <person name="Maekelae M.R."/>
            <person name="Malavazi I."/>
            <person name="Melin P."/>
            <person name="Meyer V."/>
            <person name="Mielnichuk N."/>
            <person name="Miskei M."/>
            <person name="Molnar A.P."/>
            <person name="Mule G."/>
            <person name="Ngan C.Y."/>
            <person name="Orejas M."/>
            <person name="Orosz E."/>
            <person name="Ouedraogo J.P."/>
            <person name="Overkamp K.M."/>
            <person name="Park H.-S."/>
            <person name="Perrone G."/>
            <person name="Piumi F."/>
            <person name="Punt P.J."/>
            <person name="Ram A.F."/>
            <person name="Ramon A."/>
            <person name="Rauscher S."/>
            <person name="Record E."/>
            <person name="Riano-Pachon D.M."/>
            <person name="Robert V."/>
            <person name="Roehrig J."/>
            <person name="Ruller R."/>
            <person name="Salamov A."/>
            <person name="Salih N.S."/>
            <person name="Samson R.A."/>
            <person name="Sandor E."/>
            <person name="Sanguinetti M."/>
            <person name="Schuetze T."/>
            <person name="Sepcic K."/>
            <person name="Shelest E."/>
            <person name="Sherlock G."/>
            <person name="Sophianopoulou V."/>
            <person name="Squina F.M."/>
            <person name="Sun H."/>
            <person name="Susca A."/>
            <person name="Todd R.B."/>
            <person name="Tsang A."/>
            <person name="Unkles S.E."/>
            <person name="van de Wiele N."/>
            <person name="van Rossen-Uffink D."/>
            <person name="Oliveira J.V."/>
            <person name="Vesth T.C."/>
            <person name="Visser J."/>
            <person name="Yu J.-H."/>
            <person name="Zhou M."/>
            <person name="Andersen M.R."/>
            <person name="Archer D.B."/>
            <person name="Baker S.E."/>
            <person name="Benoit I."/>
            <person name="Brakhage A.A."/>
            <person name="Braus G.H."/>
            <person name="Fischer R."/>
            <person name="Frisvad J.C."/>
            <person name="Goldman G.H."/>
            <person name="Houbraken J."/>
            <person name="Oakley B."/>
            <person name="Pocsi I."/>
            <person name="Scazzocchio C."/>
            <person name="Seiboth B."/>
            <person name="vanKuyk P.A."/>
            <person name="Wortman J."/>
            <person name="Dyer P.S."/>
            <person name="Grigoriev I.V."/>
        </authorList>
    </citation>
    <scope>NUCLEOTIDE SEQUENCE [LARGE SCALE GENOMIC DNA]</scope>
    <source>
        <strain evidence="7">CBS 506.65</strain>
    </source>
</reference>
<dbReference type="Proteomes" id="UP000184188">
    <property type="component" value="Unassembled WGS sequence"/>
</dbReference>
<evidence type="ECO:0000259" key="3">
    <source>
        <dbReference type="Pfam" id="PF18276"/>
    </source>
</evidence>
<feature type="region of interest" description="Disordered" evidence="2">
    <location>
        <begin position="161"/>
        <end position="203"/>
    </location>
</feature>
<dbReference type="InterPro" id="IPR041079">
    <property type="entry name" value="Neuraminidase-like"/>
</dbReference>